<protein>
    <submittedName>
        <fullName evidence="1">Uncharacterized protein</fullName>
    </submittedName>
</protein>
<reference evidence="1 2" key="1">
    <citation type="submission" date="2013-06" db="EMBL/GenBank/DDBJ databases">
        <title>Whole genome shotgun sequence of Bacillus selenatarsenatis SF-1.</title>
        <authorList>
            <person name="Kuroda M."/>
            <person name="Sei K."/>
            <person name="Yamashita M."/>
            <person name="Ike M."/>
        </authorList>
    </citation>
    <scope>NUCLEOTIDE SEQUENCE [LARGE SCALE GENOMIC DNA]</scope>
    <source>
        <strain evidence="1 2">SF-1</strain>
    </source>
</reference>
<keyword evidence="2" id="KW-1185">Reference proteome</keyword>
<evidence type="ECO:0000313" key="2">
    <source>
        <dbReference type="Proteomes" id="UP000031014"/>
    </source>
</evidence>
<dbReference type="Proteomes" id="UP000031014">
    <property type="component" value="Unassembled WGS sequence"/>
</dbReference>
<evidence type="ECO:0000313" key="1">
    <source>
        <dbReference type="EMBL" id="GAM12128.1"/>
    </source>
</evidence>
<organism evidence="1 2">
    <name type="scientific">Mesobacillus selenatarsenatis (strain DSM 18680 / JCM 14380 / FERM P-15431 / SF-1)</name>
    <dbReference type="NCBI Taxonomy" id="1321606"/>
    <lineage>
        <taxon>Bacteria</taxon>
        <taxon>Bacillati</taxon>
        <taxon>Bacillota</taxon>
        <taxon>Bacilli</taxon>
        <taxon>Bacillales</taxon>
        <taxon>Bacillaceae</taxon>
        <taxon>Mesobacillus</taxon>
    </lineage>
</organism>
<comment type="caution">
    <text evidence="1">The sequence shown here is derived from an EMBL/GenBank/DDBJ whole genome shotgun (WGS) entry which is preliminary data.</text>
</comment>
<accession>A0A0A8WWY0</accession>
<dbReference type="STRING" id="1321606.SAMD00020551_0248"/>
<dbReference type="EMBL" id="BASE01000005">
    <property type="protein sequence ID" value="GAM12128.1"/>
    <property type="molecule type" value="Genomic_DNA"/>
</dbReference>
<gene>
    <name evidence="1" type="ORF">SAMD00020551_0248</name>
</gene>
<proteinExistence type="predicted"/>
<sequence length="37" mass="4177">MSGLDKALALFALPKETKNIYNKEKNECSFSLREVST</sequence>
<dbReference type="AlphaFoldDB" id="A0A0A8WWY0"/>
<name>A0A0A8WWY0_MESS1</name>